<dbReference type="InterPro" id="IPR023198">
    <property type="entry name" value="PGP-like_dom2"/>
</dbReference>
<proteinExistence type="evidence at transcript level"/>
<protein>
    <submittedName>
        <fullName evidence="1">ACYPI004622 protein</fullName>
    </submittedName>
</protein>
<name>C4WWB1_ACYPI</name>
<evidence type="ECO:0000313" key="1">
    <source>
        <dbReference type="EMBL" id="BAH72181.1"/>
    </source>
</evidence>
<dbReference type="PANTHER" id="PTHR18901:SF38">
    <property type="entry name" value="PSEUDOURIDINE-5'-PHOSPHATASE"/>
    <property type="match status" value="1"/>
</dbReference>
<dbReference type="EMBL" id="AK341955">
    <property type="protein sequence ID" value="BAH72181.1"/>
    <property type="molecule type" value="mRNA"/>
</dbReference>
<dbReference type="InterPro" id="IPR041492">
    <property type="entry name" value="HAD_2"/>
</dbReference>
<dbReference type="PANTHER" id="PTHR18901">
    <property type="entry name" value="2-DEOXYGLUCOSE-6-PHOSPHATE PHOSPHATASE 2"/>
    <property type="match status" value="1"/>
</dbReference>
<dbReference type="GO" id="GO:0016791">
    <property type="term" value="F:phosphatase activity"/>
    <property type="evidence" value="ECO:0007669"/>
    <property type="project" value="TreeGrafter"/>
</dbReference>
<dbReference type="InterPro" id="IPR036412">
    <property type="entry name" value="HAD-like_sf"/>
</dbReference>
<dbReference type="Pfam" id="PF13419">
    <property type="entry name" value="HAD_2"/>
    <property type="match status" value="1"/>
</dbReference>
<dbReference type="InterPro" id="IPR023214">
    <property type="entry name" value="HAD_sf"/>
</dbReference>
<dbReference type="AlphaFoldDB" id="C4WWB1"/>
<gene>
    <name evidence="1" type="primary">ACYPI004622</name>
</gene>
<dbReference type="Gene3D" id="3.40.50.1000">
    <property type="entry name" value="HAD superfamily/HAD-like"/>
    <property type="match status" value="1"/>
</dbReference>
<sequence length="162" mass="18134">MSKYTPVTHVIFDMDGLLLDTEKVYLSSITEVLKNHGKDYPNDLRVRVMGTIPINTATIIIKELEMDIEPVDLLAEFHENQIVKMENVPFLPGAERLIDHLHTNNVPIAVATSSGKDTFKVKTANYQHIFSKFHHIVLGSADSEVKQGKTSSRHIPGLCITV</sequence>
<dbReference type="Gene3D" id="1.10.150.240">
    <property type="entry name" value="Putative phosphatase, domain 2"/>
    <property type="match status" value="1"/>
</dbReference>
<dbReference type="SUPFAM" id="SSF56784">
    <property type="entry name" value="HAD-like"/>
    <property type="match status" value="1"/>
</dbReference>
<organism evidence="1">
    <name type="scientific">Acyrthosiphon pisum</name>
    <name type="common">Pea aphid</name>
    <dbReference type="NCBI Taxonomy" id="7029"/>
    <lineage>
        <taxon>Eukaryota</taxon>
        <taxon>Metazoa</taxon>
        <taxon>Ecdysozoa</taxon>
        <taxon>Arthropoda</taxon>
        <taxon>Hexapoda</taxon>
        <taxon>Insecta</taxon>
        <taxon>Pterygota</taxon>
        <taxon>Neoptera</taxon>
        <taxon>Paraneoptera</taxon>
        <taxon>Hemiptera</taxon>
        <taxon>Sternorrhyncha</taxon>
        <taxon>Aphidomorpha</taxon>
        <taxon>Aphidoidea</taxon>
        <taxon>Aphididae</taxon>
        <taxon>Macrosiphini</taxon>
        <taxon>Acyrthosiphon</taxon>
    </lineage>
</organism>
<dbReference type="OrthoDB" id="40579at2759"/>
<reference evidence="1" key="1">
    <citation type="submission" date="2009-06" db="EMBL/GenBank/DDBJ databases">
        <title>A full-length cDNA resource of the pea aphid, Acyrthosiphon pisum.</title>
        <authorList>
            <person name="Shigenobu S."/>
            <person name="Nakabachi A."/>
            <person name="Richards S."/>
        </authorList>
    </citation>
    <scope>NUCLEOTIDE SEQUENCE</scope>
    <source>
        <strain evidence="1">LSR1</strain>
        <tissue evidence="1">Whole body</tissue>
    </source>
</reference>
<accession>C4WWB1</accession>